<sequence>MYYFYYRGGVEQRALLPPSRHRVTSKHLTSLNMLEDAEVTNVSIIFIHINSI</sequence>
<dbReference type="EMBL" id="BAVS01000060">
    <property type="protein sequence ID" value="GAE95446.1"/>
    <property type="molecule type" value="Genomic_DNA"/>
</dbReference>
<gene>
    <name evidence="1" type="ORF">JCM21714_4687</name>
</gene>
<accession>W4VQG5</accession>
<keyword evidence="2" id="KW-1185">Reference proteome</keyword>
<reference evidence="1 2" key="1">
    <citation type="journal article" date="2014" name="Genome Announc.">
        <title>Draft Genome Sequence of the Boron-Tolerant and Moderately Halotolerant Bacterium Gracilibacillus boraciitolerans JCM 21714T.</title>
        <authorList>
            <person name="Ahmed I."/>
            <person name="Oshima K."/>
            <person name="Suda W."/>
            <person name="Kitamura K."/>
            <person name="Iida T."/>
            <person name="Ohmori Y."/>
            <person name="Fujiwara T."/>
            <person name="Hattori M."/>
            <person name="Ohkuma M."/>
        </authorList>
    </citation>
    <scope>NUCLEOTIDE SEQUENCE [LARGE SCALE GENOMIC DNA]</scope>
    <source>
        <strain evidence="1 2">JCM 21714</strain>
    </source>
</reference>
<proteinExistence type="predicted"/>
<dbReference type="AlphaFoldDB" id="W4VQG5"/>
<protein>
    <submittedName>
        <fullName evidence="1">Uncharacterized protein</fullName>
    </submittedName>
</protein>
<evidence type="ECO:0000313" key="2">
    <source>
        <dbReference type="Proteomes" id="UP000019102"/>
    </source>
</evidence>
<comment type="caution">
    <text evidence="1">The sequence shown here is derived from an EMBL/GenBank/DDBJ whole genome shotgun (WGS) entry which is preliminary data.</text>
</comment>
<dbReference type="Proteomes" id="UP000019102">
    <property type="component" value="Unassembled WGS sequence"/>
</dbReference>
<name>W4VQG5_9BACI</name>
<organism evidence="1 2">
    <name type="scientific">Gracilibacillus boraciitolerans JCM 21714</name>
    <dbReference type="NCBI Taxonomy" id="1298598"/>
    <lineage>
        <taxon>Bacteria</taxon>
        <taxon>Bacillati</taxon>
        <taxon>Bacillota</taxon>
        <taxon>Bacilli</taxon>
        <taxon>Bacillales</taxon>
        <taxon>Bacillaceae</taxon>
        <taxon>Gracilibacillus</taxon>
    </lineage>
</organism>
<evidence type="ECO:0000313" key="1">
    <source>
        <dbReference type="EMBL" id="GAE95446.1"/>
    </source>
</evidence>